<dbReference type="Proteomes" id="UP000263900">
    <property type="component" value="Chromosome"/>
</dbReference>
<proteinExistence type="inferred from homology"/>
<dbReference type="KEGG" id="pseg:D3H65_21905"/>
<evidence type="ECO:0000256" key="5">
    <source>
        <dbReference type="ARBA" id="ARBA00022692"/>
    </source>
</evidence>
<comment type="similarity">
    <text evidence="2">Belongs to the outer membrane factor (OMF) (TC 1.B.17) family.</text>
</comment>
<dbReference type="GO" id="GO:1990281">
    <property type="term" value="C:efflux pump complex"/>
    <property type="evidence" value="ECO:0007669"/>
    <property type="project" value="TreeGrafter"/>
</dbReference>
<dbReference type="InterPro" id="IPR051906">
    <property type="entry name" value="TolC-like"/>
</dbReference>
<evidence type="ECO:0000256" key="1">
    <source>
        <dbReference type="ARBA" id="ARBA00004442"/>
    </source>
</evidence>
<dbReference type="PANTHER" id="PTHR30026">
    <property type="entry name" value="OUTER MEMBRANE PROTEIN TOLC"/>
    <property type="match status" value="1"/>
</dbReference>
<dbReference type="GO" id="GO:0015288">
    <property type="term" value="F:porin activity"/>
    <property type="evidence" value="ECO:0007669"/>
    <property type="project" value="TreeGrafter"/>
</dbReference>
<keyword evidence="5" id="KW-0812">Transmembrane</keyword>
<keyword evidence="6" id="KW-0472">Membrane</keyword>
<dbReference type="EMBL" id="CP032157">
    <property type="protein sequence ID" value="AXY76489.1"/>
    <property type="molecule type" value="Genomic_DNA"/>
</dbReference>
<comment type="subcellular location">
    <subcellularLocation>
        <location evidence="1">Cell outer membrane</location>
    </subcellularLocation>
</comment>
<keyword evidence="3" id="KW-0813">Transport</keyword>
<dbReference type="SUPFAM" id="SSF56954">
    <property type="entry name" value="Outer membrane efflux proteins (OEP)"/>
    <property type="match status" value="1"/>
</dbReference>
<evidence type="ECO:0000256" key="2">
    <source>
        <dbReference type="ARBA" id="ARBA00007613"/>
    </source>
</evidence>
<feature type="chain" id="PRO_5017749522" evidence="8">
    <location>
        <begin position="29"/>
        <end position="445"/>
    </location>
</feature>
<organism evidence="9 10">
    <name type="scientific">Paraflavitalea soli</name>
    <dbReference type="NCBI Taxonomy" id="2315862"/>
    <lineage>
        <taxon>Bacteria</taxon>
        <taxon>Pseudomonadati</taxon>
        <taxon>Bacteroidota</taxon>
        <taxon>Chitinophagia</taxon>
        <taxon>Chitinophagales</taxon>
        <taxon>Chitinophagaceae</taxon>
        <taxon>Paraflavitalea</taxon>
    </lineage>
</organism>
<dbReference type="PANTHER" id="PTHR30026:SF20">
    <property type="entry name" value="OUTER MEMBRANE PROTEIN TOLC"/>
    <property type="match status" value="1"/>
</dbReference>
<accession>A0A3B7MTA4</accession>
<evidence type="ECO:0000313" key="10">
    <source>
        <dbReference type="Proteomes" id="UP000263900"/>
    </source>
</evidence>
<dbReference type="GO" id="GO:0015562">
    <property type="term" value="F:efflux transmembrane transporter activity"/>
    <property type="evidence" value="ECO:0007669"/>
    <property type="project" value="InterPro"/>
</dbReference>
<protein>
    <submittedName>
        <fullName evidence="9">TolC family protein</fullName>
    </submittedName>
</protein>
<keyword evidence="7" id="KW-0998">Cell outer membrane</keyword>
<sequence>MMKRTNIASMKSLIKGALLLLLVQSAVAQESPIKDDQLKGLIQSAVTNYPRIKELEEQLKADDVKGEIIRSGYLPTVSADIGYQFIAPSPKVAFETPAGKTSLAFQPYNNYNGAVTVKQLIYDFGKTKMQLDRNEAQRALNQEGVDNTRNAIAYQVAQIYYNIQFLQKSIQVQQDQISSLKENERLIQAKIKNGDALEYDLLTTQVRTANATNRLNDLQTQLEKQYVLMQWLAGVDTKGKIAASGAETYREDALYLVLEPGNWKTTNSDAKMIEKQIAVYEYDKKEASISSRPNITGTASGGVRNGIQPDIDQFRLNGLVGVGIAIPILSSDRPKLRQKLTQVQIESAKRSLQTLESNIQKDLATVQQDYKGIQEKLSNTNVLVTQAQRAYKLAQVRFKEGLITNVELLDAQTNVENANLQLVQLQYQAQLDKLESHKVVGSKIF</sequence>
<name>A0A3B7MTA4_9BACT</name>
<evidence type="ECO:0000256" key="4">
    <source>
        <dbReference type="ARBA" id="ARBA00022452"/>
    </source>
</evidence>
<dbReference type="AlphaFoldDB" id="A0A3B7MTA4"/>
<dbReference type="InterPro" id="IPR003423">
    <property type="entry name" value="OMP_efflux"/>
</dbReference>
<evidence type="ECO:0000256" key="8">
    <source>
        <dbReference type="SAM" id="SignalP"/>
    </source>
</evidence>
<evidence type="ECO:0000256" key="3">
    <source>
        <dbReference type="ARBA" id="ARBA00022448"/>
    </source>
</evidence>
<evidence type="ECO:0000313" key="9">
    <source>
        <dbReference type="EMBL" id="AXY76489.1"/>
    </source>
</evidence>
<dbReference type="Pfam" id="PF02321">
    <property type="entry name" value="OEP"/>
    <property type="match status" value="2"/>
</dbReference>
<dbReference type="GO" id="GO:0009279">
    <property type="term" value="C:cell outer membrane"/>
    <property type="evidence" value="ECO:0007669"/>
    <property type="project" value="UniProtKB-SubCell"/>
</dbReference>
<dbReference type="OrthoDB" id="1674528at2"/>
<keyword evidence="4" id="KW-1134">Transmembrane beta strand</keyword>
<keyword evidence="8" id="KW-0732">Signal</keyword>
<keyword evidence="10" id="KW-1185">Reference proteome</keyword>
<evidence type="ECO:0000256" key="7">
    <source>
        <dbReference type="ARBA" id="ARBA00023237"/>
    </source>
</evidence>
<evidence type="ECO:0000256" key="6">
    <source>
        <dbReference type="ARBA" id="ARBA00023136"/>
    </source>
</evidence>
<dbReference type="Gene3D" id="1.20.1600.10">
    <property type="entry name" value="Outer membrane efflux proteins (OEP)"/>
    <property type="match status" value="1"/>
</dbReference>
<gene>
    <name evidence="9" type="ORF">D3H65_21905</name>
</gene>
<feature type="signal peptide" evidence="8">
    <location>
        <begin position="1"/>
        <end position="28"/>
    </location>
</feature>
<reference evidence="9 10" key="1">
    <citation type="submission" date="2018-09" db="EMBL/GenBank/DDBJ databases">
        <title>Genome sequencing of strain 6GH32-13.</title>
        <authorList>
            <person name="Weon H.-Y."/>
            <person name="Heo J."/>
            <person name="Kwon S.-W."/>
        </authorList>
    </citation>
    <scope>NUCLEOTIDE SEQUENCE [LARGE SCALE GENOMIC DNA]</scope>
    <source>
        <strain evidence="9 10">5GH32-13</strain>
    </source>
</reference>